<evidence type="ECO:0000313" key="5">
    <source>
        <dbReference type="Proteomes" id="UP000036403"/>
    </source>
</evidence>
<sequence>MMLKGNKDSAEAGTDFPSLPRIETASSSKAVDAIIEAGWDLLEDHPSGPRQATNEGSSMERMNVEVVKSPALSATVTSVALDPEKEKQINGKQGDQIDEINVKIKDLVRRKRELRREAELGKSDAGSGGPSFSSERPLPQRVPKSKPRIVSNIQVVSPKTVIKKVGFPRQSTDGNRTDSSRQEWKVSSRKGKGGGRLRGKNIPPSPLPRRNRRETPEVMVMITGNKENFSYADALKKARGSISLDDLEIIKTKIRKAANGSLLIEVIGPGGAEKALKLKDKLIEVLKNEARVTRPVTKGEIRLIGLHDATSPEEVVNAVSGYGNCLLEDIKIGPIHPMRNGLFTVWVQCPLGAAVKTANYGRISVGWTQVRVDLLNNRPVQCFRCWRFGHMKHSCQSKKDFGGSCFRCGGEGHSARNCAAPPACKICRLDGRSFDHRLGSNLCPAANISARIRPISTNASGSSAGVAIKSNEDSGTAGKH</sequence>
<evidence type="ECO:0000259" key="3">
    <source>
        <dbReference type="PROSITE" id="PS50158"/>
    </source>
</evidence>
<keyword evidence="1" id="KW-0479">Metal-binding</keyword>
<gene>
    <name evidence="4" type="ORF">RF55_5058</name>
</gene>
<dbReference type="InterPro" id="IPR001878">
    <property type="entry name" value="Znf_CCHC"/>
</dbReference>
<feature type="compositionally biased region" description="Basic and acidic residues" evidence="2">
    <location>
        <begin position="175"/>
        <end position="186"/>
    </location>
</feature>
<protein>
    <submittedName>
        <fullName evidence="4">Gag-pol polyprotein</fullName>
    </submittedName>
</protein>
<organism evidence="4 5">
    <name type="scientific">Lasius niger</name>
    <name type="common">Black garden ant</name>
    <dbReference type="NCBI Taxonomy" id="67767"/>
    <lineage>
        <taxon>Eukaryota</taxon>
        <taxon>Metazoa</taxon>
        <taxon>Ecdysozoa</taxon>
        <taxon>Arthropoda</taxon>
        <taxon>Hexapoda</taxon>
        <taxon>Insecta</taxon>
        <taxon>Pterygota</taxon>
        <taxon>Neoptera</taxon>
        <taxon>Endopterygota</taxon>
        <taxon>Hymenoptera</taxon>
        <taxon>Apocrita</taxon>
        <taxon>Aculeata</taxon>
        <taxon>Formicoidea</taxon>
        <taxon>Formicidae</taxon>
        <taxon>Formicinae</taxon>
        <taxon>Lasius</taxon>
        <taxon>Lasius</taxon>
    </lineage>
</organism>
<name>A0A0J7KWU2_LASNI</name>
<dbReference type="OrthoDB" id="7554612at2759"/>
<keyword evidence="1" id="KW-0863">Zinc-finger</keyword>
<dbReference type="PaxDb" id="67767-A0A0J7KWU2"/>
<feature type="region of interest" description="Disordered" evidence="2">
    <location>
        <begin position="164"/>
        <end position="214"/>
    </location>
</feature>
<dbReference type="AlphaFoldDB" id="A0A0J7KWU2"/>
<keyword evidence="5" id="KW-1185">Reference proteome</keyword>
<dbReference type="PROSITE" id="PS50158">
    <property type="entry name" value="ZF_CCHC"/>
    <property type="match status" value="1"/>
</dbReference>
<dbReference type="GO" id="GO:0003676">
    <property type="term" value="F:nucleic acid binding"/>
    <property type="evidence" value="ECO:0007669"/>
    <property type="project" value="InterPro"/>
</dbReference>
<dbReference type="SMART" id="SM00343">
    <property type="entry name" value="ZnF_C2HC"/>
    <property type="match status" value="2"/>
</dbReference>
<dbReference type="Pfam" id="PF00098">
    <property type="entry name" value="zf-CCHC"/>
    <property type="match status" value="1"/>
</dbReference>
<dbReference type="InterPro" id="IPR036875">
    <property type="entry name" value="Znf_CCHC_sf"/>
</dbReference>
<keyword evidence="1" id="KW-0862">Zinc</keyword>
<dbReference type="Gene3D" id="4.10.60.10">
    <property type="entry name" value="Zinc finger, CCHC-type"/>
    <property type="match status" value="1"/>
</dbReference>
<evidence type="ECO:0000256" key="1">
    <source>
        <dbReference type="PROSITE-ProRule" id="PRU00047"/>
    </source>
</evidence>
<evidence type="ECO:0000256" key="2">
    <source>
        <dbReference type="SAM" id="MobiDB-lite"/>
    </source>
</evidence>
<feature type="region of interest" description="Disordered" evidence="2">
    <location>
        <begin position="459"/>
        <end position="480"/>
    </location>
</feature>
<dbReference type="Proteomes" id="UP000036403">
    <property type="component" value="Unassembled WGS sequence"/>
</dbReference>
<feature type="compositionally biased region" description="Basic residues" evidence="2">
    <location>
        <begin position="187"/>
        <end position="199"/>
    </location>
</feature>
<feature type="domain" description="CCHC-type" evidence="3">
    <location>
        <begin position="405"/>
        <end position="418"/>
    </location>
</feature>
<feature type="region of interest" description="Disordered" evidence="2">
    <location>
        <begin position="115"/>
        <end position="150"/>
    </location>
</feature>
<reference evidence="4 5" key="1">
    <citation type="submission" date="2015-04" db="EMBL/GenBank/DDBJ databases">
        <title>Lasius niger genome sequencing.</title>
        <authorList>
            <person name="Konorov E.A."/>
            <person name="Nikitin M.A."/>
            <person name="Kirill M.V."/>
            <person name="Chang P."/>
        </authorList>
    </citation>
    <scope>NUCLEOTIDE SEQUENCE [LARGE SCALE GENOMIC DNA]</scope>
    <source>
        <tissue evidence="4">Whole</tissue>
    </source>
</reference>
<comment type="caution">
    <text evidence="4">The sequence shown here is derived from an EMBL/GenBank/DDBJ whole genome shotgun (WGS) entry which is preliminary data.</text>
</comment>
<evidence type="ECO:0000313" key="4">
    <source>
        <dbReference type="EMBL" id="KMQ94771.1"/>
    </source>
</evidence>
<feature type="region of interest" description="Disordered" evidence="2">
    <location>
        <begin position="41"/>
        <end position="61"/>
    </location>
</feature>
<feature type="compositionally biased region" description="Basic and acidic residues" evidence="2">
    <location>
        <begin position="1"/>
        <end position="10"/>
    </location>
</feature>
<dbReference type="GO" id="GO:0008270">
    <property type="term" value="F:zinc ion binding"/>
    <property type="evidence" value="ECO:0007669"/>
    <property type="project" value="UniProtKB-KW"/>
</dbReference>
<proteinExistence type="predicted"/>
<accession>A0A0J7KWU2</accession>
<dbReference type="SUPFAM" id="SSF57756">
    <property type="entry name" value="Retrovirus zinc finger-like domains"/>
    <property type="match status" value="1"/>
</dbReference>
<dbReference type="EMBL" id="LBMM01002480">
    <property type="protein sequence ID" value="KMQ94771.1"/>
    <property type="molecule type" value="Genomic_DNA"/>
</dbReference>
<feature type="region of interest" description="Disordered" evidence="2">
    <location>
        <begin position="1"/>
        <end position="27"/>
    </location>
</feature>